<reference evidence="2 3" key="1">
    <citation type="journal article" date="2013" name="PLoS ONE">
        <title>The first genomic and proteomic characterization of a deep-sea sulfate reducer: insights into the piezophilic lifestyle of Desulfovibrio piezophilus.</title>
        <authorList>
            <person name="Pradel N."/>
            <person name="Ji B."/>
            <person name="Gimenez G."/>
            <person name="Talla E."/>
            <person name="Lenoble P."/>
            <person name="Garel M."/>
            <person name="Tamburini C."/>
            <person name="Fourquet P."/>
            <person name="Lebrun R."/>
            <person name="Bertin P."/>
            <person name="Denis Y."/>
            <person name="Pophillat M."/>
            <person name="Barbe V."/>
            <person name="Ollivier B."/>
            <person name="Dolla A."/>
        </authorList>
    </citation>
    <scope>NUCLEOTIDE SEQUENCE [LARGE SCALE GENOMIC DNA]</scope>
    <source>
        <strain evidence="3">DSM 10523 / SB164P1</strain>
    </source>
</reference>
<evidence type="ECO:0000259" key="1">
    <source>
        <dbReference type="Pfam" id="PF14355"/>
    </source>
</evidence>
<evidence type="ECO:0000313" key="3">
    <source>
        <dbReference type="Proteomes" id="UP000011724"/>
    </source>
</evidence>
<dbReference type="PATRIC" id="fig|879567.3.peg.2393"/>
<protein>
    <recommendedName>
        <fullName evidence="1">Abortive infection protein-like C-terminal domain-containing protein</fullName>
    </recommendedName>
</protein>
<dbReference type="eggNOG" id="ENOG5033G7T">
    <property type="taxonomic scope" value="Bacteria"/>
</dbReference>
<sequence>MNLTRFEARSGQVIDNSSLAHLGDQIKRLELAIREDDPSLVLDTAKSFLESTFKTILEDYGKAVGKKEDLTELYKKVLEVIVLNHDDDANIKLSQLSKGVVHWLGQLRNAYGGASHGKDGQFDNPINMPEAEMVAQFADGLGCFLIRKKQLLADPIERQRLHYTDYQEFNDYLDMTRDGYDLGIDQMGPLPYSRILFNIDEAAYKELLIQFMSEENDN</sequence>
<accession>M1WX32</accession>
<dbReference type="HOGENOM" id="CLU_105889_0_0_7"/>
<proteinExistence type="predicted"/>
<dbReference type="InterPro" id="IPR026001">
    <property type="entry name" value="Abi-like_C"/>
</dbReference>
<dbReference type="AlphaFoldDB" id="M1WX32"/>
<dbReference type="Pfam" id="PF14355">
    <property type="entry name" value="Abi_C"/>
    <property type="match status" value="1"/>
</dbReference>
<dbReference type="EMBL" id="FO203427">
    <property type="protein sequence ID" value="CCH49483.1"/>
    <property type="molecule type" value="Genomic_DNA"/>
</dbReference>
<name>M1WX32_PSEP2</name>
<gene>
    <name evidence="2" type="ordered locus">BN4_12248</name>
</gene>
<keyword evidence="3" id="KW-1185">Reference proteome</keyword>
<dbReference type="STRING" id="1322246.BN4_12248"/>
<dbReference type="BioCyc" id="DPIE1322246:BN4_RS11300-MONOMER"/>
<evidence type="ECO:0000313" key="2">
    <source>
        <dbReference type="EMBL" id="CCH49483.1"/>
    </source>
</evidence>
<dbReference type="RefSeq" id="WP_015415526.1">
    <property type="nucleotide sequence ID" value="NC_020409.1"/>
</dbReference>
<organism evidence="2 3">
    <name type="scientific">Pseudodesulfovibrio piezophilus (strain DSM 21447 / JCM 15486 / C1TLV30)</name>
    <name type="common">Desulfovibrio piezophilus</name>
    <dbReference type="NCBI Taxonomy" id="1322246"/>
    <lineage>
        <taxon>Bacteria</taxon>
        <taxon>Pseudomonadati</taxon>
        <taxon>Thermodesulfobacteriota</taxon>
        <taxon>Desulfovibrionia</taxon>
        <taxon>Desulfovibrionales</taxon>
        <taxon>Desulfovibrionaceae</taxon>
    </lineage>
</organism>
<reference evidence="3" key="2">
    <citation type="journal article" date="2013" name="Stand. Genomic Sci.">
        <title>Complete genome sequence of Desulfocapsa sulfexigens, a marine deltaproteobacterium specialized in disproportionating inorganic sulfur compounds.</title>
        <authorList>
            <person name="Finster K.W."/>
            <person name="Kjeldsen K.U."/>
            <person name="Kube M."/>
            <person name="Reinhardt R."/>
            <person name="Mussmann M."/>
            <person name="Amann R."/>
            <person name="Schreiber L."/>
        </authorList>
    </citation>
    <scope>NUCLEOTIDE SEQUENCE [LARGE SCALE GENOMIC DNA]</scope>
    <source>
        <strain evidence="3">DSM 10523 / SB164P1</strain>
    </source>
</reference>
<feature type="domain" description="Abortive infection protein-like C-terminal" evidence="1">
    <location>
        <begin position="72"/>
        <end position="146"/>
    </location>
</feature>
<dbReference type="Proteomes" id="UP000011724">
    <property type="component" value="Chromosome"/>
</dbReference>
<dbReference type="KEGG" id="dpi:BN4_12248"/>